<proteinExistence type="predicted"/>
<dbReference type="PANTHER" id="PTHR35446">
    <property type="entry name" value="SI:CH211-175M2.5"/>
    <property type="match status" value="1"/>
</dbReference>
<keyword evidence="4" id="KW-1185">Reference proteome</keyword>
<dbReference type="InterPro" id="IPR029032">
    <property type="entry name" value="AhpD-like"/>
</dbReference>
<reference evidence="4" key="1">
    <citation type="journal article" date="2019" name="Int. J. Syst. Evol. Microbiol.">
        <title>The Global Catalogue of Microorganisms (GCM) 10K type strain sequencing project: providing services to taxonomists for standard genome sequencing and annotation.</title>
        <authorList>
            <consortium name="The Broad Institute Genomics Platform"/>
            <consortium name="The Broad Institute Genome Sequencing Center for Infectious Disease"/>
            <person name="Wu L."/>
            <person name="Ma J."/>
        </authorList>
    </citation>
    <scope>NUCLEOTIDE SEQUENCE [LARGE SCALE GENOMIC DNA]</scope>
    <source>
        <strain evidence="4">JCM 12165</strain>
    </source>
</reference>
<dbReference type="EMBL" id="JBHUCP010000036">
    <property type="protein sequence ID" value="MFD1534546.1"/>
    <property type="molecule type" value="Genomic_DNA"/>
</dbReference>
<evidence type="ECO:0000313" key="4">
    <source>
        <dbReference type="Proteomes" id="UP001597145"/>
    </source>
</evidence>
<dbReference type="SUPFAM" id="SSF69118">
    <property type="entry name" value="AhpD-like"/>
    <property type="match status" value="1"/>
</dbReference>
<comment type="caution">
    <text evidence="3">The sequence shown here is derived from an EMBL/GenBank/DDBJ whole genome shotgun (WGS) entry which is preliminary data.</text>
</comment>
<dbReference type="Pfam" id="PF02627">
    <property type="entry name" value="CMD"/>
    <property type="match status" value="1"/>
</dbReference>
<feature type="compositionally biased region" description="Low complexity" evidence="1">
    <location>
        <begin position="200"/>
        <end position="210"/>
    </location>
</feature>
<organism evidence="3 4">
    <name type="scientific">Pseudonocardia aurantiaca</name>
    <dbReference type="NCBI Taxonomy" id="75290"/>
    <lineage>
        <taxon>Bacteria</taxon>
        <taxon>Bacillati</taxon>
        <taxon>Actinomycetota</taxon>
        <taxon>Actinomycetes</taxon>
        <taxon>Pseudonocardiales</taxon>
        <taxon>Pseudonocardiaceae</taxon>
        <taxon>Pseudonocardia</taxon>
    </lineage>
</organism>
<dbReference type="Gene3D" id="1.20.1290.10">
    <property type="entry name" value="AhpD-like"/>
    <property type="match status" value="1"/>
</dbReference>
<evidence type="ECO:0000256" key="1">
    <source>
        <dbReference type="SAM" id="MobiDB-lite"/>
    </source>
</evidence>
<feature type="domain" description="Carboxymuconolactone decarboxylase-like" evidence="2">
    <location>
        <begin position="40"/>
        <end position="120"/>
    </location>
</feature>
<dbReference type="RefSeq" id="WP_343988643.1">
    <property type="nucleotide sequence ID" value="NZ_BAAAJG010000030.1"/>
</dbReference>
<feature type="region of interest" description="Disordered" evidence="1">
    <location>
        <begin position="193"/>
        <end position="216"/>
    </location>
</feature>
<sequence>MFIESIPEATASGPVAQMYDADRERLGYVANYTRAFAHRPAVYAAWQQLSSAIRQSMDERAYELVTVAAARRLRSSYCMLAHGEILAGRILPPDAVRGIATGDDHAGLDAAEVAAMDLVEKIVDDATSVTAADVDGLRQLGMSDPEILDVVLAAAARCFFSKVLDAVGAQADPAFAGLDPALRDALTVGRPIAPGDVSDPAAGTPAARRPAQPRRG</sequence>
<name>A0ABW4FVM6_9PSEU</name>
<protein>
    <submittedName>
        <fullName evidence="3">Carboxymuconolactone decarboxylase family protein</fullName>
    </submittedName>
</protein>
<gene>
    <name evidence="3" type="ORF">ACFSCY_34520</name>
</gene>
<evidence type="ECO:0000259" key="2">
    <source>
        <dbReference type="Pfam" id="PF02627"/>
    </source>
</evidence>
<evidence type="ECO:0000313" key="3">
    <source>
        <dbReference type="EMBL" id="MFD1534546.1"/>
    </source>
</evidence>
<dbReference type="PANTHER" id="PTHR35446:SF2">
    <property type="entry name" value="CARBOXYMUCONOLACTONE DECARBOXYLASE-LIKE DOMAIN-CONTAINING PROTEIN"/>
    <property type="match status" value="1"/>
</dbReference>
<accession>A0ABW4FVM6</accession>
<dbReference type="Proteomes" id="UP001597145">
    <property type="component" value="Unassembled WGS sequence"/>
</dbReference>
<dbReference type="InterPro" id="IPR003779">
    <property type="entry name" value="CMD-like"/>
</dbReference>